<dbReference type="GO" id="GO:0006654">
    <property type="term" value="P:phosphatidic acid biosynthetic process"/>
    <property type="evidence" value="ECO:0007669"/>
    <property type="project" value="TreeGrafter"/>
</dbReference>
<dbReference type="GO" id="GO:0000140">
    <property type="term" value="F:acylglycerone-phosphate reductase (NADP+) activity"/>
    <property type="evidence" value="ECO:0007669"/>
    <property type="project" value="TreeGrafter"/>
</dbReference>
<comment type="similarity">
    <text evidence="1 3">Belongs to the short-chain dehydrogenases/reductases (SDR) family.</text>
</comment>
<keyword evidence="2" id="KW-0560">Oxidoreductase</keyword>
<dbReference type="PRINTS" id="PR00080">
    <property type="entry name" value="SDRFAMILY"/>
</dbReference>
<dbReference type="Pfam" id="PF00106">
    <property type="entry name" value="adh_short"/>
    <property type="match status" value="1"/>
</dbReference>
<dbReference type="GO" id="GO:0019433">
    <property type="term" value="P:triglyceride catabolic process"/>
    <property type="evidence" value="ECO:0007669"/>
    <property type="project" value="TreeGrafter"/>
</dbReference>
<protein>
    <recommendedName>
        <fullName evidence="6">Oxidoreductase</fullName>
    </recommendedName>
</protein>
<dbReference type="PANTHER" id="PTHR44169:SF6">
    <property type="entry name" value="NADPH-DEPENDENT 1-ACYLDIHYDROXYACETONE PHOSPHATE REDUCTASE"/>
    <property type="match status" value="1"/>
</dbReference>
<dbReference type="OrthoDB" id="2102561at2759"/>
<dbReference type="PRINTS" id="PR00081">
    <property type="entry name" value="GDHRDH"/>
</dbReference>
<gene>
    <name evidence="4" type="ORF">BD289DRAFT_445556</name>
</gene>
<name>A0A2T2ZUV9_9PEZI</name>
<dbReference type="AlphaFoldDB" id="A0A2T2ZUV9"/>
<proteinExistence type="inferred from homology"/>
<keyword evidence="5" id="KW-1185">Reference proteome</keyword>
<dbReference type="GO" id="GO:0005783">
    <property type="term" value="C:endoplasmic reticulum"/>
    <property type="evidence" value="ECO:0007669"/>
    <property type="project" value="TreeGrafter"/>
</dbReference>
<dbReference type="CDD" id="cd05374">
    <property type="entry name" value="17beta-HSD-like_SDR_c"/>
    <property type="match status" value="1"/>
</dbReference>
<dbReference type="InterPro" id="IPR002347">
    <property type="entry name" value="SDR_fam"/>
</dbReference>
<evidence type="ECO:0000256" key="2">
    <source>
        <dbReference type="ARBA" id="ARBA00023002"/>
    </source>
</evidence>
<evidence type="ECO:0000256" key="1">
    <source>
        <dbReference type="ARBA" id="ARBA00006484"/>
    </source>
</evidence>
<dbReference type="STRING" id="2025994.A0A2T2ZUV9"/>
<evidence type="ECO:0000313" key="4">
    <source>
        <dbReference type="EMBL" id="PSR77300.1"/>
    </source>
</evidence>
<dbReference type="FunCoup" id="A0A2T2ZUV9">
    <property type="interactions" value="235"/>
</dbReference>
<evidence type="ECO:0000313" key="5">
    <source>
        <dbReference type="Proteomes" id="UP000241462"/>
    </source>
</evidence>
<dbReference type="Gene3D" id="3.40.50.720">
    <property type="entry name" value="NAD(P)-binding Rossmann-like Domain"/>
    <property type="match status" value="1"/>
</dbReference>
<dbReference type="SUPFAM" id="SSF51735">
    <property type="entry name" value="NAD(P)-binding Rossmann-fold domains"/>
    <property type="match status" value="1"/>
</dbReference>
<dbReference type="PANTHER" id="PTHR44169">
    <property type="entry name" value="NADPH-DEPENDENT 1-ACYLDIHYDROXYACETONE PHOSPHATE REDUCTASE"/>
    <property type="match status" value="1"/>
</dbReference>
<organism evidence="4 5">
    <name type="scientific">Coniella lustricola</name>
    <dbReference type="NCBI Taxonomy" id="2025994"/>
    <lineage>
        <taxon>Eukaryota</taxon>
        <taxon>Fungi</taxon>
        <taxon>Dikarya</taxon>
        <taxon>Ascomycota</taxon>
        <taxon>Pezizomycotina</taxon>
        <taxon>Sordariomycetes</taxon>
        <taxon>Sordariomycetidae</taxon>
        <taxon>Diaporthales</taxon>
        <taxon>Schizoparmaceae</taxon>
        <taxon>Coniella</taxon>
    </lineage>
</organism>
<reference evidence="4 5" key="1">
    <citation type="journal article" date="2018" name="Mycol. Prog.">
        <title>Coniella lustricola, a new species from submerged detritus.</title>
        <authorList>
            <person name="Raudabaugh D.B."/>
            <person name="Iturriaga T."/>
            <person name="Carver A."/>
            <person name="Mondo S."/>
            <person name="Pangilinan J."/>
            <person name="Lipzen A."/>
            <person name="He G."/>
            <person name="Amirebrahimi M."/>
            <person name="Grigoriev I.V."/>
            <person name="Miller A.N."/>
        </authorList>
    </citation>
    <scope>NUCLEOTIDE SEQUENCE [LARGE SCALE GENOMIC DNA]</scope>
    <source>
        <strain evidence="4 5">B22-T-1</strain>
    </source>
</reference>
<accession>A0A2T2ZUV9</accession>
<dbReference type="InParanoid" id="A0A2T2ZUV9"/>
<evidence type="ECO:0000256" key="3">
    <source>
        <dbReference type="RuleBase" id="RU000363"/>
    </source>
</evidence>
<dbReference type="GO" id="GO:0005811">
    <property type="term" value="C:lipid droplet"/>
    <property type="evidence" value="ECO:0007669"/>
    <property type="project" value="TreeGrafter"/>
</dbReference>
<dbReference type="EMBL" id="KZ678662">
    <property type="protein sequence ID" value="PSR77300.1"/>
    <property type="molecule type" value="Genomic_DNA"/>
</dbReference>
<dbReference type="GO" id="GO:0004806">
    <property type="term" value="F:triacylglycerol lipase activity"/>
    <property type="evidence" value="ECO:0007669"/>
    <property type="project" value="TreeGrafter"/>
</dbReference>
<dbReference type="InterPro" id="IPR036291">
    <property type="entry name" value="NAD(P)-bd_dom_sf"/>
</dbReference>
<sequence>MKFALITGCSHGGIGHALASEFQRHHDIHVFATARSLSKMEQLAHFPNVTLLVLDVTSPTSIDAAVAAVARQTGGRLDFLVNNAGLQCVMPVLDLDIESARCMYEVNFWGVFAVTRAFAPLVIAAQGTIANLSSVGTMISMPYLVTYASSKAACEVFSEGLRRELAPLGVNVATVIVGGVQTNIHNNQLEASLPEDSLYRPISKFIADRASGRDSIGYLGSVNDFAKGLVNDLLRGVTGKIYHGKMSWFFIVARFFPSWLMDRLAVQGSGLETLAAPV</sequence>
<evidence type="ECO:0008006" key="6">
    <source>
        <dbReference type="Google" id="ProtNLM"/>
    </source>
</evidence>
<dbReference type="Proteomes" id="UP000241462">
    <property type="component" value="Unassembled WGS sequence"/>
</dbReference>